<gene>
    <name evidence="2" type="ORF">CK203_012076</name>
</gene>
<organism evidence="2 3">
    <name type="scientific">Vitis vinifera</name>
    <name type="common">Grape</name>
    <dbReference type="NCBI Taxonomy" id="29760"/>
    <lineage>
        <taxon>Eukaryota</taxon>
        <taxon>Viridiplantae</taxon>
        <taxon>Streptophyta</taxon>
        <taxon>Embryophyta</taxon>
        <taxon>Tracheophyta</taxon>
        <taxon>Spermatophyta</taxon>
        <taxon>Magnoliopsida</taxon>
        <taxon>eudicotyledons</taxon>
        <taxon>Gunneridae</taxon>
        <taxon>Pentapetalae</taxon>
        <taxon>rosids</taxon>
        <taxon>Vitales</taxon>
        <taxon>Vitaceae</taxon>
        <taxon>Viteae</taxon>
        <taxon>Vitis</taxon>
    </lineage>
</organism>
<comment type="caution">
    <text evidence="2">The sequence shown here is derived from an EMBL/GenBank/DDBJ whole genome shotgun (WGS) entry which is preliminary data.</text>
</comment>
<dbReference type="AlphaFoldDB" id="A0A438K0A9"/>
<dbReference type="EMBL" id="QGNW01000020">
    <property type="protein sequence ID" value="RVX14645.1"/>
    <property type="molecule type" value="Genomic_DNA"/>
</dbReference>
<evidence type="ECO:0000313" key="3">
    <source>
        <dbReference type="Proteomes" id="UP000288805"/>
    </source>
</evidence>
<feature type="region of interest" description="Disordered" evidence="1">
    <location>
        <begin position="89"/>
        <end position="120"/>
    </location>
</feature>
<evidence type="ECO:0000256" key="1">
    <source>
        <dbReference type="SAM" id="MobiDB-lite"/>
    </source>
</evidence>
<accession>A0A438K0A9</accession>
<protein>
    <submittedName>
        <fullName evidence="2">Uncharacterized protein</fullName>
    </submittedName>
</protein>
<evidence type="ECO:0000313" key="2">
    <source>
        <dbReference type="EMBL" id="RVX14645.1"/>
    </source>
</evidence>
<name>A0A438K0A9_VITVI</name>
<feature type="compositionally biased region" description="Low complexity" evidence="1">
    <location>
        <begin position="101"/>
        <end position="110"/>
    </location>
</feature>
<dbReference type="Proteomes" id="UP000288805">
    <property type="component" value="Unassembled WGS sequence"/>
</dbReference>
<reference evidence="2 3" key="1">
    <citation type="journal article" date="2018" name="PLoS Genet.">
        <title>Population sequencing reveals clonal diversity and ancestral inbreeding in the grapevine cultivar Chardonnay.</title>
        <authorList>
            <person name="Roach M.J."/>
            <person name="Johnson D.L."/>
            <person name="Bohlmann J."/>
            <person name="van Vuuren H.J."/>
            <person name="Jones S.J."/>
            <person name="Pretorius I.S."/>
            <person name="Schmidt S.A."/>
            <person name="Borneman A.R."/>
        </authorList>
    </citation>
    <scope>NUCLEOTIDE SEQUENCE [LARGE SCALE GENOMIC DNA]</scope>
    <source>
        <strain evidence="3">cv. Chardonnay</strain>
        <tissue evidence="2">Leaf</tissue>
    </source>
</reference>
<proteinExistence type="predicted"/>
<sequence length="120" mass="12303">MVASPVPPQPEQGELPIETASLVPIPEATSAASATTLTVPPVVPITSEPSITISASEFRTLKHLGLLHPPQPDLPASSAPIALAENTIPAKVQIPPPQDEPPTVTTTPEDASSPLEAPTT</sequence>